<dbReference type="Proteomes" id="UP001234178">
    <property type="component" value="Unassembled WGS sequence"/>
</dbReference>
<evidence type="ECO:0000313" key="2">
    <source>
        <dbReference type="EMBL" id="KAK4022601.1"/>
    </source>
</evidence>
<protein>
    <submittedName>
        <fullName evidence="2">Uncharacterized protein</fullName>
    </submittedName>
</protein>
<name>A0ABR0ABT9_9CRUS</name>
<feature type="region of interest" description="Disordered" evidence="1">
    <location>
        <begin position="235"/>
        <end position="290"/>
    </location>
</feature>
<reference evidence="2 3" key="1">
    <citation type="journal article" date="2023" name="Nucleic Acids Res.">
        <title>The hologenome of Daphnia magna reveals possible DNA methylation and microbiome-mediated evolution of the host genome.</title>
        <authorList>
            <person name="Chaturvedi A."/>
            <person name="Li X."/>
            <person name="Dhandapani V."/>
            <person name="Marshall H."/>
            <person name="Kissane S."/>
            <person name="Cuenca-Cambronero M."/>
            <person name="Asole G."/>
            <person name="Calvet F."/>
            <person name="Ruiz-Romero M."/>
            <person name="Marangio P."/>
            <person name="Guigo R."/>
            <person name="Rago D."/>
            <person name="Mirbahai L."/>
            <person name="Eastwood N."/>
            <person name="Colbourne J.K."/>
            <person name="Zhou J."/>
            <person name="Mallon E."/>
            <person name="Orsini L."/>
        </authorList>
    </citation>
    <scope>NUCLEOTIDE SEQUENCE [LARGE SCALE GENOMIC DNA]</scope>
    <source>
        <strain evidence="2">LRV0_1</strain>
    </source>
</reference>
<sequence>MSLFRLEDLLAPRAEAMQALDLSTARPRTKQEFEKLLAHIPEFRIKPEKVRPEEIIIGEDYSFTCRKETQKSKSPHRQYARTGGARDKSPQKIGRIVAGIHPISVNCGHSYPDPIPVAMQSVRILDLATVDINWKMLTVARPASKQDDEFFTKLVELEKLRLKTRREGGIRTRRISGFVSGLSVRRIIRTNRSGVTEIRLPACLQCGFELCDSVHCVKFTYEDFFRQQNDLVDETDKNKDGVEPVDEEEEKRLKEENKKQVITSMKGTAMKMKQAKKQQQSSKRPAVKTS</sequence>
<gene>
    <name evidence="2" type="ORF">OUZ56_008060</name>
</gene>
<proteinExistence type="predicted"/>
<dbReference type="EMBL" id="JAOYFB010000037">
    <property type="protein sequence ID" value="KAK4022601.1"/>
    <property type="molecule type" value="Genomic_DNA"/>
</dbReference>
<evidence type="ECO:0000313" key="3">
    <source>
        <dbReference type="Proteomes" id="UP001234178"/>
    </source>
</evidence>
<organism evidence="2 3">
    <name type="scientific">Daphnia magna</name>
    <dbReference type="NCBI Taxonomy" id="35525"/>
    <lineage>
        <taxon>Eukaryota</taxon>
        <taxon>Metazoa</taxon>
        <taxon>Ecdysozoa</taxon>
        <taxon>Arthropoda</taxon>
        <taxon>Crustacea</taxon>
        <taxon>Branchiopoda</taxon>
        <taxon>Diplostraca</taxon>
        <taxon>Cladocera</taxon>
        <taxon>Anomopoda</taxon>
        <taxon>Daphniidae</taxon>
        <taxon>Daphnia</taxon>
    </lineage>
</organism>
<evidence type="ECO:0000256" key="1">
    <source>
        <dbReference type="SAM" id="MobiDB-lite"/>
    </source>
</evidence>
<keyword evidence="3" id="KW-1185">Reference proteome</keyword>
<feature type="compositionally biased region" description="Low complexity" evidence="1">
    <location>
        <begin position="269"/>
        <end position="283"/>
    </location>
</feature>
<feature type="compositionally biased region" description="Basic and acidic residues" evidence="1">
    <location>
        <begin position="250"/>
        <end position="259"/>
    </location>
</feature>
<comment type="caution">
    <text evidence="2">The sequence shown here is derived from an EMBL/GenBank/DDBJ whole genome shotgun (WGS) entry which is preliminary data.</text>
</comment>
<feature type="region of interest" description="Disordered" evidence="1">
    <location>
        <begin position="67"/>
        <end position="90"/>
    </location>
</feature>
<accession>A0ABR0ABT9</accession>